<protein>
    <recommendedName>
        <fullName evidence="4">Lipoprotein-attachment site-containing protein</fullName>
    </recommendedName>
</protein>
<accession>A0A1G5H9I2</accession>
<keyword evidence="1" id="KW-0732">Signal</keyword>
<dbReference type="Proteomes" id="UP000199502">
    <property type="component" value="Unassembled WGS sequence"/>
</dbReference>
<reference evidence="2 3" key="1">
    <citation type="submission" date="2016-10" db="EMBL/GenBank/DDBJ databases">
        <authorList>
            <person name="de Groot N.N."/>
        </authorList>
    </citation>
    <scope>NUCLEOTIDE SEQUENCE [LARGE SCALE GENOMIC DNA]</scope>
    <source>
        <strain evidence="2 3">CGMCC 1.8925</strain>
    </source>
</reference>
<feature type="signal peptide" evidence="1">
    <location>
        <begin position="1"/>
        <end position="16"/>
    </location>
</feature>
<proteinExistence type="predicted"/>
<dbReference type="RefSeq" id="WP_175453302.1">
    <property type="nucleotide sequence ID" value="NZ_FMVT01000006.1"/>
</dbReference>
<dbReference type="AlphaFoldDB" id="A0A1G5H9I2"/>
<evidence type="ECO:0008006" key="4">
    <source>
        <dbReference type="Google" id="ProtNLM"/>
    </source>
</evidence>
<dbReference type="EMBL" id="FMVT01000006">
    <property type="protein sequence ID" value="SCY59608.1"/>
    <property type="molecule type" value="Genomic_DNA"/>
</dbReference>
<dbReference type="PROSITE" id="PS51257">
    <property type="entry name" value="PROKAR_LIPOPROTEIN"/>
    <property type="match status" value="1"/>
</dbReference>
<keyword evidence="3" id="KW-1185">Reference proteome</keyword>
<evidence type="ECO:0000313" key="3">
    <source>
        <dbReference type="Proteomes" id="UP000199502"/>
    </source>
</evidence>
<evidence type="ECO:0000313" key="2">
    <source>
        <dbReference type="EMBL" id="SCY59608.1"/>
    </source>
</evidence>
<organism evidence="2 3">
    <name type="scientific">Paracoccus tibetensis</name>
    <dbReference type="NCBI Taxonomy" id="336292"/>
    <lineage>
        <taxon>Bacteria</taxon>
        <taxon>Pseudomonadati</taxon>
        <taxon>Pseudomonadota</taxon>
        <taxon>Alphaproteobacteria</taxon>
        <taxon>Rhodobacterales</taxon>
        <taxon>Paracoccaceae</taxon>
        <taxon>Paracoccus</taxon>
    </lineage>
</organism>
<sequence length="50" mass="5278">MSKKIVLGLVLVSAFAACQRQQPANDVFVPTAPAMGNPVTTEPVYQGKFG</sequence>
<dbReference type="STRING" id="336292.SAMN05660710_02023"/>
<name>A0A1G5H9I2_9RHOB</name>
<evidence type="ECO:0000256" key="1">
    <source>
        <dbReference type="SAM" id="SignalP"/>
    </source>
</evidence>
<gene>
    <name evidence="2" type="ORF">SAMN05660710_02023</name>
</gene>
<feature type="chain" id="PRO_5011494456" description="Lipoprotein-attachment site-containing protein" evidence="1">
    <location>
        <begin position="17"/>
        <end position="50"/>
    </location>
</feature>